<accession>C0BSM6</accession>
<evidence type="ECO:0000313" key="3">
    <source>
        <dbReference type="Proteomes" id="UP000003875"/>
    </source>
</evidence>
<reference evidence="2 3" key="1">
    <citation type="submission" date="2009-02" db="EMBL/GenBank/DDBJ databases">
        <title>Draft genome sequence of Bifidobacterium pseudocatenulatum (DSM 20438).</title>
        <authorList>
            <person name="Sudarsanam P."/>
            <person name="Ley R."/>
            <person name="Guruge J."/>
            <person name="Turnbaugh P.J."/>
            <person name="Mahowald M."/>
            <person name="Liep D."/>
            <person name="Gordon J."/>
        </authorList>
    </citation>
    <scope>NUCLEOTIDE SEQUENCE [LARGE SCALE GENOMIC DNA]</scope>
    <source>
        <strain evidence="2 3">DSM 20438</strain>
    </source>
</reference>
<keyword evidence="1" id="KW-1133">Transmembrane helix</keyword>
<dbReference type="PROSITE" id="PS51257">
    <property type="entry name" value="PROKAR_LIPOPROTEIN"/>
    <property type="match status" value="1"/>
</dbReference>
<name>C0BSM6_BIFPS</name>
<keyword evidence="1" id="KW-0472">Membrane</keyword>
<sequence length="43" mass="5195">MRCCDPSSHGKSLVSSLILWFYFYSFLSCFLFDYWDLVIDIEF</sequence>
<organism evidence="2 3">
    <name type="scientific">Bifidobacterium pseudocatenulatum DSM 20438 = JCM 1200 = LMG 10505</name>
    <dbReference type="NCBI Taxonomy" id="547043"/>
    <lineage>
        <taxon>Bacteria</taxon>
        <taxon>Bacillati</taxon>
        <taxon>Actinomycetota</taxon>
        <taxon>Actinomycetes</taxon>
        <taxon>Bifidobacteriales</taxon>
        <taxon>Bifidobacteriaceae</taxon>
        <taxon>Bifidobacterium</taxon>
    </lineage>
</organism>
<feature type="transmembrane region" description="Helical" evidence="1">
    <location>
        <begin position="12"/>
        <end position="35"/>
    </location>
</feature>
<dbReference type="AlphaFoldDB" id="C0BSM6"/>
<dbReference type="EMBL" id="ABXX02000002">
    <property type="protein sequence ID" value="EEG71175.1"/>
    <property type="molecule type" value="Genomic_DNA"/>
</dbReference>
<protein>
    <submittedName>
        <fullName evidence="2">Uncharacterized protein</fullName>
    </submittedName>
</protein>
<proteinExistence type="predicted"/>
<gene>
    <name evidence="2" type="ORF">BIFPSEUDO_03144</name>
</gene>
<keyword evidence="1" id="KW-0812">Transmembrane</keyword>
<reference evidence="2 3" key="2">
    <citation type="submission" date="2009-02" db="EMBL/GenBank/DDBJ databases">
        <authorList>
            <person name="Fulton L."/>
            <person name="Clifton S."/>
            <person name="Fulton B."/>
            <person name="Xu J."/>
            <person name="Minx P."/>
            <person name="Pepin K.H."/>
            <person name="Johnson M."/>
            <person name="Bhonagiri V."/>
            <person name="Nash W.E."/>
            <person name="Mardis E.R."/>
            <person name="Wilson R.K."/>
        </authorList>
    </citation>
    <scope>NUCLEOTIDE SEQUENCE [LARGE SCALE GENOMIC DNA]</scope>
    <source>
        <strain evidence="2 3">DSM 20438</strain>
    </source>
</reference>
<evidence type="ECO:0000256" key="1">
    <source>
        <dbReference type="SAM" id="Phobius"/>
    </source>
</evidence>
<dbReference type="Proteomes" id="UP000003875">
    <property type="component" value="Unassembled WGS sequence"/>
</dbReference>
<comment type="caution">
    <text evidence="2">The sequence shown here is derived from an EMBL/GenBank/DDBJ whole genome shotgun (WGS) entry which is preliminary data.</text>
</comment>
<evidence type="ECO:0000313" key="2">
    <source>
        <dbReference type="EMBL" id="EEG71175.1"/>
    </source>
</evidence>